<dbReference type="AlphaFoldDB" id="A0A1U7VN02"/>
<reference evidence="3" key="2">
    <citation type="submission" date="2025-08" db="UniProtKB">
        <authorList>
            <consortium name="RefSeq"/>
        </authorList>
    </citation>
    <scope>IDENTIFICATION</scope>
    <source>
        <tissue evidence="3">Leaf</tissue>
    </source>
</reference>
<protein>
    <submittedName>
        <fullName evidence="3">Uncharacterized protein LOC104217728</fullName>
    </submittedName>
</protein>
<organism evidence="2 3">
    <name type="scientific">Nicotiana sylvestris</name>
    <name type="common">Wood tobacco</name>
    <name type="synonym">South American tobacco</name>
    <dbReference type="NCBI Taxonomy" id="4096"/>
    <lineage>
        <taxon>Eukaryota</taxon>
        <taxon>Viridiplantae</taxon>
        <taxon>Streptophyta</taxon>
        <taxon>Embryophyta</taxon>
        <taxon>Tracheophyta</taxon>
        <taxon>Spermatophyta</taxon>
        <taxon>Magnoliopsida</taxon>
        <taxon>eudicotyledons</taxon>
        <taxon>Gunneridae</taxon>
        <taxon>Pentapetalae</taxon>
        <taxon>asterids</taxon>
        <taxon>lamiids</taxon>
        <taxon>Solanales</taxon>
        <taxon>Solanaceae</taxon>
        <taxon>Nicotianoideae</taxon>
        <taxon>Nicotianeae</taxon>
        <taxon>Nicotiana</taxon>
    </lineage>
</organism>
<feature type="region of interest" description="Disordered" evidence="1">
    <location>
        <begin position="1"/>
        <end position="38"/>
    </location>
</feature>
<gene>
    <name evidence="3" type="primary">LOC104217728</name>
</gene>
<reference evidence="2" key="1">
    <citation type="journal article" date="2013" name="Genome Biol.">
        <title>Reference genomes and transcriptomes of Nicotiana sylvestris and Nicotiana tomentosiformis.</title>
        <authorList>
            <person name="Sierro N."/>
            <person name="Battey J.N."/>
            <person name="Ouadi S."/>
            <person name="Bovet L."/>
            <person name="Goepfert S."/>
            <person name="Bakaher N."/>
            <person name="Peitsch M.C."/>
            <person name="Ivanov N.V."/>
        </authorList>
    </citation>
    <scope>NUCLEOTIDE SEQUENCE [LARGE SCALE GENOMIC DNA]</scope>
</reference>
<proteinExistence type="predicted"/>
<dbReference type="Proteomes" id="UP000189701">
    <property type="component" value="Unplaced"/>
</dbReference>
<sequence length="194" mass="20697">MARTRTPSSTGHGARCGATRGGGQVGFHQPRRQIAPQPVVGNMGQPQAAMQDQVQGQRVQDAPPPVPTIVLTVALPADAVARLLNVLEALVPTQGGSLAPQATLQTQAPTQTQTFRNKEVSLQEFLKLKSPKFIGFDNSTDPQSLLDGTLKALRALECSSERAMELASYKLEEMANTWYETVLLGRPAGAAPLT</sequence>
<dbReference type="OrthoDB" id="852332at2759"/>
<evidence type="ECO:0000313" key="3">
    <source>
        <dbReference type="RefSeq" id="XP_009766336.1"/>
    </source>
</evidence>
<name>A0A1U7VN02_NICSY</name>
<accession>A0A1U7VN02</accession>
<evidence type="ECO:0000313" key="2">
    <source>
        <dbReference type="Proteomes" id="UP000189701"/>
    </source>
</evidence>
<dbReference type="RefSeq" id="XP_009766336.1">
    <property type="nucleotide sequence ID" value="XM_009768034.1"/>
</dbReference>
<evidence type="ECO:0000256" key="1">
    <source>
        <dbReference type="SAM" id="MobiDB-lite"/>
    </source>
</evidence>
<keyword evidence="2" id="KW-1185">Reference proteome</keyword>
<feature type="compositionally biased region" description="Polar residues" evidence="1">
    <location>
        <begin position="1"/>
        <end position="11"/>
    </location>
</feature>